<evidence type="ECO:0000259" key="1">
    <source>
        <dbReference type="Pfam" id="PF14706"/>
    </source>
</evidence>
<dbReference type="Gene3D" id="3.90.350.10">
    <property type="entry name" value="Transposase Inhibitor Protein From Tn5, Chain A, domain 1"/>
    <property type="match status" value="1"/>
</dbReference>
<dbReference type="Gene3D" id="1.10.246.40">
    <property type="entry name" value="Tn5 transposase, domain 1"/>
    <property type="match status" value="1"/>
</dbReference>
<dbReference type="InterPro" id="IPR012337">
    <property type="entry name" value="RNaseH-like_sf"/>
</dbReference>
<dbReference type="PANTHER" id="PTHR37319">
    <property type="entry name" value="TRANSPOSASE"/>
    <property type="match status" value="1"/>
</dbReference>
<dbReference type="Proteomes" id="UP000533476">
    <property type="component" value="Unassembled WGS sequence"/>
</dbReference>
<comment type="caution">
    <text evidence="2">The sequence shown here is derived from an EMBL/GenBank/DDBJ whole genome shotgun (WGS) entry which is preliminary data.</text>
</comment>
<evidence type="ECO:0000313" key="2">
    <source>
        <dbReference type="EMBL" id="NMP25164.1"/>
    </source>
</evidence>
<reference evidence="2 3" key="1">
    <citation type="submission" date="2020-04" db="EMBL/GenBank/DDBJ databases">
        <authorList>
            <person name="Zhang R."/>
            <person name="Schippers A."/>
        </authorList>
    </citation>
    <scope>NUCLEOTIDE SEQUENCE [LARGE SCALE GENOMIC DNA]</scope>
    <source>
        <strain evidence="2 3">DSM 109850</strain>
    </source>
</reference>
<dbReference type="InterPro" id="IPR014735">
    <property type="entry name" value="Transposase_Tn5-like_N"/>
</dbReference>
<dbReference type="AlphaFoldDB" id="A0A7Y0LB32"/>
<name>A0A7Y0LB32_9FIRM</name>
<dbReference type="RefSeq" id="WP_207711887.1">
    <property type="nucleotide sequence ID" value="NZ_JABBVZ010000278.1"/>
</dbReference>
<dbReference type="Pfam" id="PF14706">
    <property type="entry name" value="Tnp_DNA_bind"/>
    <property type="match status" value="1"/>
</dbReference>
<accession>A0A7Y0LB32</accession>
<keyword evidence="3" id="KW-1185">Reference proteome</keyword>
<dbReference type="PANTHER" id="PTHR37319:SF1">
    <property type="entry name" value="TRANSPOSASE TN5 DIMERISATION DOMAIN-CONTAINING PROTEIN"/>
    <property type="match status" value="1"/>
</dbReference>
<gene>
    <name evidence="2" type="ORF">HIJ39_23000</name>
</gene>
<evidence type="ECO:0000313" key="3">
    <source>
        <dbReference type="Proteomes" id="UP000533476"/>
    </source>
</evidence>
<dbReference type="EMBL" id="JABBVZ010000278">
    <property type="protein sequence ID" value="NMP25164.1"/>
    <property type="molecule type" value="Genomic_DNA"/>
</dbReference>
<sequence length="145" mass="15955">MEKRGQSIEPWVLRDLGDAQLGDARLTARAVALASQLSTQPEVSVASAYQGDWAGLKAAYRFFDNPSVYPTALLASHREAMWARRTPHTWILIAQDTTTLNFTGHRATEGLGPIEYQWDRGLFVHSALAMTAEGVPIETAPLFDA</sequence>
<proteinExistence type="predicted"/>
<dbReference type="SUPFAM" id="SSF53098">
    <property type="entry name" value="Ribonuclease H-like"/>
    <property type="match status" value="1"/>
</dbReference>
<dbReference type="InterPro" id="IPR038215">
    <property type="entry name" value="TN5-like_N_sf"/>
</dbReference>
<feature type="domain" description="Transposase Tn5-like N-terminal" evidence="1">
    <location>
        <begin position="9"/>
        <end position="68"/>
    </location>
</feature>
<organism evidence="2 3">
    <name type="scientific">Sulfobacillus harzensis</name>
    <dbReference type="NCBI Taxonomy" id="2729629"/>
    <lineage>
        <taxon>Bacteria</taxon>
        <taxon>Bacillati</taxon>
        <taxon>Bacillota</taxon>
        <taxon>Clostridia</taxon>
        <taxon>Eubacteriales</taxon>
        <taxon>Clostridiales Family XVII. Incertae Sedis</taxon>
        <taxon>Sulfobacillus</taxon>
    </lineage>
</organism>
<dbReference type="InterPro" id="IPR047768">
    <property type="entry name" value="Tn5p-like"/>
</dbReference>
<protein>
    <recommendedName>
        <fullName evidence="1">Transposase Tn5-like N-terminal domain-containing protein</fullName>
    </recommendedName>
</protein>